<evidence type="ECO:0000256" key="2">
    <source>
        <dbReference type="ARBA" id="ARBA00022478"/>
    </source>
</evidence>
<dbReference type="SUPFAM" id="SSF64484">
    <property type="entry name" value="beta and beta-prime subunits of DNA dependent RNA-polymerase"/>
    <property type="match status" value="1"/>
</dbReference>
<keyword evidence="2" id="KW-0240">DNA-directed RNA polymerase</keyword>
<dbReference type="GO" id="GO:0003677">
    <property type="term" value="F:DNA binding"/>
    <property type="evidence" value="ECO:0007669"/>
    <property type="project" value="InterPro"/>
</dbReference>
<keyword evidence="3" id="KW-0808">Transferase</keyword>
<evidence type="ECO:0000259" key="6">
    <source>
        <dbReference type="Pfam" id="PF04563"/>
    </source>
</evidence>
<keyword evidence="4" id="KW-0548">Nucleotidyltransferase</keyword>
<evidence type="ECO:0000256" key="3">
    <source>
        <dbReference type="ARBA" id="ARBA00022679"/>
    </source>
</evidence>
<keyword evidence="5" id="KW-0804">Transcription</keyword>
<dbReference type="AlphaFoldDB" id="X1PEE6"/>
<gene>
    <name evidence="7" type="ORF">S06H3_26481</name>
</gene>
<evidence type="ECO:0000313" key="7">
    <source>
        <dbReference type="EMBL" id="GAI29284.1"/>
    </source>
</evidence>
<reference evidence="7" key="1">
    <citation type="journal article" date="2014" name="Front. Microbiol.">
        <title>High frequency of phylogenetically diverse reductive dehalogenase-homologous genes in deep subseafloor sedimentary metagenomes.</title>
        <authorList>
            <person name="Kawai M."/>
            <person name="Futagami T."/>
            <person name="Toyoda A."/>
            <person name="Takaki Y."/>
            <person name="Nishi S."/>
            <person name="Hori S."/>
            <person name="Arai W."/>
            <person name="Tsubouchi T."/>
            <person name="Morono Y."/>
            <person name="Uchiyama I."/>
            <person name="Ito T."/>
            <person name="Fujiyama A."/>
            <person name="Inagaki F."/>
            <person name="Takami H."/>
        </authorList>
    </citation>
    <scope>NUCLEOTIDE SEQUENCE</scope>
    <source>
        <strain evidence="7">Expedition CK06-06</strain>
    </source>
</reference>
<sequence length="145" mass="17059">MVFMSPVHTEMMPPIPRKSYARLPRILDVPSLIKVQLESFRWFQEEGLRQRLEEVSPIKDFTGNRLELSFVSYEFRKPYHDEQECRQRDLTYSTPLYVRTRLLVKETGEIKEQDLFFGDIPLMTAKGTFITSGAERVVVSQLLRS</sequence>
<dbReference type="GO" id="GO:0006351">
    <property type="term" value="P:DNA-templated transcription"/>
    <property type="evidence" value="ECO:0007669"/>
    <property type="project" value="InterPro"/>
</dbReference>
<dbReference type="Pfam" id="PF04563">
    <property type="entry name" value="RNA_pol_Rpb2_1"/>
    <property type="match status" value="1"/>
</dbReference>
<proteinExistence type="predicted"/>
<feature type="domain" description="RNA polymerase beta subunit protrusion" evidence="6">
    <location>
        <begin position="32"/>
        <end position="125"/>
    </location>
</feature>
<dbReference type="GO" id="GO:0003899">
    <property type="term" value="F:DNA-directed RNA polymerase activity"/>
    <property type="evidence" value="ECO:0007669"/>
    <property type="project" value="UniProtKB-EC"/>
</dbReference>
<dbReference type="EC" id="2.7.7.6" evidence="1"/>
<evidence type="ECO:0000256" key="5">
    <source>
        <dbReference type="ARBA" id="ARBA00023163"/>
    </source>
</evidence>
<organism evidence="7">
    <name type="scientific">marine sediment metagenome</name>
    <dbReference type="NCBI Taxonomy" id="412755"/>
    <lineage>
        <taxon>unclassified sequences</taxon>
        <taxon>metagenomes</taxon>
        <taxon>ecological metagenomes</taxon>
    </lineage>
</organism>
<dbReference type="EMBL" id="BARV01015309">
    <property type="protein sequence ID" value="GAI29284.1"/>
    <property type="molecule type" value="Genomic_DNA"/>
</dbReference>
<evidence type="ECO:0000256" key="1">
    <source>
        <dbReference type="ARBA" id="ARBA00012418"/>
    </source>
</evidence>
<dbReference type="Gene3D" id="3.90.1100.10">
    <property type="match status" value="1"/>
</dbReference>
<dbReference type="InterPro" id="IPR007644">
    <property type="entry name" value="RNA_pol_bsu_protrusion"/>
</dbReference>
<feature type="non-terminal residue" evidence="7">
    <location>
        <position position="145"/>
    </location>
</feature>
<dbReference type="GO" id="GO:0000428">
    <property type="term" value="C:DNA-directed RNA polymerase complex"/>
    <property type="evidence" value="ECO:0007669"/>
    <property type="project" value="UniProtKB-KW"/>
</dbReference>
<accession>X1PEE6</accession>
<name>X1PEE6_9ZZZZ</name>
<evidence type="ECO:0000256" key="4">
    <source>
        <dbReference type="ARBA" id="ARBA00022695"/>
    </source>
</evidence>
<comment type="caution">
    <text evidence="7">The sequence shown here is derived from an EMBL/GenBank/DDBJ whole genome shotgun (WGS) entry which is preliminary data.</text>
</comment>
<protein>
    <recommendedName>
        <fullName evidence="1">DNA-directed RNA polymerase</fullName>
        <ecNumber evidence="1">2.7.7.6</ecNumber>
    </recommendedName>
</protein>